<organism evidence="1 2">
    <name type="scientific">Gimesia maris</name>
    <dbReference type="NCBI Taxonomy" id="122"/>
    <lineage>
        <taxon>Bacteria</taxon>
        <taxon>Pseudomonadati</taxon>
        <taxon>Planctomycetota</taxon>
        <taxon>Planctomycetia</taxon>
        <taxon>Planctomycetales</taxon>
        <taxon>Planctomycetaceae</taxon>
        <taxon>Gimesia</taxon>
    </lineage>
</organism>
<accession>A0A3D3R3I2</accession>
<dbReference type="AlphaFoldDB" id="A0A3D3R3I2"/>
<dbReference type="EMBL" id="DQAY01000059">
    <property type="protein sequence ID" value="HCO23431.1"/>
    <property type="molecule type" value="Genomic_DNA"/>
</dbReference>
<evidence type="ECO:0000313" key="2">
    <source>
        <dbReference type="Proteomes" id="UP000263642"/>
    </source>
</evidence>
<dbReference type="Proteomes" id="UP000263642">
    <property type="component" value="Unassembled WGS sequence"/>
</dbReference>
<reference evidence="1 2" key="1">
    <citation type="journal article" date="2018" name="Nat. Biotechnol.">
        <title>A standardized bacterial taxonomy based on genome phylogeny substantially revises the tree of life.</title>
        <authorList>
            <person name="Parks D.H."/>
            <person name="Chuvochina M."/>
            <person name="Waite D.W."/>
            <person name="Rinke C."/>
            <person name="Skarshewski A."/>
            <person name="Chaumeil P.A."/>
            <person name="Hugenholtz P."/>
        </authorList>
    </citation>
    <scope>NUCLEOTIDE SEQUENCE [LARGE SCALE GENOMIC DNA]</scope>
    <source>
        <strain evidence="1">UBA9375</strain>
    </source>
</reference>
<gene>
    <name evidence="1" type="ORF">DIT97_10370</name>
</gene>
<protein>
    <submittedName>
        <fullName evidence="1">Uncharacterized protein</fullName>
    </submittedName>
</protein>
<comment type="caution">
    <text evidence="1">The sequence shown here is derived from an EMBL/GenBank/DDBJ whole genome shotgun (WGS) entry which is preliminary data.</text>
</comment>
<name>A0A3D3R3I2_9PLAN</name>
<proteinExistence type="predicted"/>
<sequence>MATASLADAHNGEVTIFGKLQRYQLILHAFIAAVSGSEKNTRAMLFFALELVLRRVSDCELI</sequence>
<evidence type="ECO:0000313" key="1">
    <source>
        <dbReference type="EMBL" id="HCO23431.1"/>
    </source>
</evidence>